<dbReference type="CDD" id="cd01400">
    <property type="entry name" value="6PGL"/>
    <property type="match status" value="1"/>
</dbReference>
<evidence type="ECO:0000256" key="6">
    <source>
        <dbReference type="ARBA" id="ARBA00020337"/>
    </source>
</evidence>
<proteinExistence type="inferred from homology"/>
<dbReference type="Proteomes" id="UP001500274">
    <property type="component" value="Unassembled WGS sequence"/>
</dbReference>
<evidence type="ECO:0000256" key="3">
    <source>
        <dbReference type="ARBA" id="ARBA00004961"/>
    </source>
</evidence>
<sequence>MTYGSITTFPQAADVAAEAARDAVRTLGAAIDAHGSAVWVLAGGSSPVAAYAILAAQDADAIDWSKVTVLIGDERSVPINDPQSNWGTIAPALLDQPGFDTMVQLRPDTDVDEAESARRYAAAIAALPKTDAGAPRLDLVWLGVGEDGHTLSLFPGHPDFRPVDELVIPVHNSPKPPPTRITLTLKALDGAQRVVVFATGAGKKDALAEALAEGKLPIAVVAAHVTAAGGSVQWLFDEAAAG</sequence>
<dbReference type="InterPro" id="IPR005900">
    <property type="entry name" value="6-phosphogluconolactonase_DevB"/>
</dbReference>
<protein>
    <recommendedName>
        <fullName evidence="6 7">6-phosphogluconolactonase</fullName>
        <shortName evidence="7">6PGL</shortName>
        <ecNumber evidence="5 7">3.1.1.31</ecNumber>
    </recommendedName>
</protein>
<dbReference type="RefSeq" id="WP_344229020.1">
    <property type="nucleotide sequence ID" value="NZ_BAAARI010000012.1"/>
</dbReference>
<comment type="pathway">
    <text evidence="3 7">Carbohydrate degradation; pentose phosphate pathway; D-ribulose 5-phosphate from D-glucose 6-phosphate (oxidative stage): step 2/3.</text>
</comment>
<dbReference type="NCBIfam" id="TIGR01198">
    <property type="entry name" value="pgl"/>
    <property type="match status" value="1"/>
</dbReference>
<dbReference type="EMBL" id="BAAARI010000012">
    <property type="protein sequence ID" value="GAA2580411.1"/>
    <property type="molecule type" value="Genomic_DNA"/>
</dbReference>
<organism evidence="9 10">
    <name type="scientific">Microbacterium binotii</name>
    <dbReference type="NCBI Taxonomy" id="462710"/>
    <lineage>
        <taxon>Bacteria</taxon>
        <taxon>Bacillati</taxon>
        <taxon>Actinomycetota</taxon>
        <taxon>Actinomycetes</taxon>
        <taxon>Micrococcales</taxon>
        <taxon>Microbacteriaceae</taxon>
        <taxon>Microbacterium</taxon>
    </lineage>
</organism>
<keyword evidence="7" id="KW-0378">Hydrolase</keyword>
<accession>A0ABN3PF99</accession>
<comment type="function">
    <text evidence="2 7">Hydrolysis of 6-phosphogluconolactone to 6-phosphogluconate.</text>
</comment>
<comment type="caution">
    <text evidence="9">The sequence shown here is derived from an EMBL/GenBank/DDBJ whole genome shotgun (WGS) entry which is preliminary data.</text>
</comment>
<dbReference type="Gene3D" id="3.40.50.1360">
    <property type="match status" value="1"/>
</dbReference>
<evidence type="ECO:0000259" key="8">
    <source>
        <dbReference type="Pfam" id="PF01182"/>
    </source>
</evidence>
<dbReference type="PANTHER" id="PTHR11054:SF0">
    <property type="entry name" value="6-PHOSPHOGLUCONOLACTONASE"/>
    <property type="match status" value="1"/>
</dbReference>
<evidence type="ECO:0000313" key="9">
    <source>
        <dbReference type="EMBL" id="GAA2580411.1"/>
    </source>
</evidence>
<name>A0ABN3PF99_9MICO</name>
<reference evidence="9 10" key="1">
    <citation type="journal article" date="2019" name="Int. J. Syst. Evol. Microbiol.">
        <title>The Global Catalogue of Microorganisms (GCM) 10K type strain sequencing project: providing services to taxonomists for standard genome sequencing and annotation.</title>
        <authorList>
            <consortium name="The Broad Institute Genomics Platform"/>
            <consortium name="The Broad Institute Genome Sequencing Center for Infectious Disease"/>
            <person name="Wu L."/>
            <person name="Ma J."/>
        </authorList>
    </citation>
    <scope>NUCLEOTIDE SEQUENCE [LARGE SCALE GENOMIC DNA]</scope>
    <source>
        <strain evidence="9 10">JCM 16365</strain>
    </source>
</reference>
<gene>
    <name evidence="9" type="primary">pgl_2</name>
    <name evidence="7" type="synonym">pgl</name>
    <name evidence="9" type="ORF">GCM10009862_19520</name>
</gene>
<dbReference type="InterPro" id="IPR037171">
    <property type="entry name" value="NagB/RpiA_transferase-like"/>
</dbReference>
<keyword evidence="10" id="KW-1185">Reference proteome</keyword>
<evidence type="ECO:0000256" key="1">
    <source>
        <dbReference type="ARBA" id="ARBA00000832"/>
    </source>
</evidence>
<dbReference type="Pfam" id="PF01182">
    <property type="entry name" value="Glucosamine_iso"/>
    <property type="match status" value="1"/>
</dbReference>
<evidence type="ECO:0000256" key="7">
    <source>
        <dbReference type="RuleBase" id="RU365095"/>
    </source>
</evidence>
<dbReference type="EC" id="3.1.1.31" evidence="5 7"/>
<dbReference type="PANTHER" id="PTHR11054">
    <property type="entry name" value="6-PHOSPHOGLUCONOLACTONASE"/>
    <property type="match status" value="1"/>
</dbReference>
<dbReference type="InterPro" id="IPR006148">
    <property type="entry name" value="Glc/Gal-6P_isomerase"/>
</dbReference>
<dbReference type="SUPFAM" id="SSF100950">
    <property type="entry name" value="NagB/RpiA/CoA transferase-like"/>
    <property type="match status" value="1"/>
</dbReference>
<evidence type="ECO:0000256" key="5">
    <source>
        <dbReference type="ARBA" id="ARBA00013198"/>
    </source>
</evidence>
<comment type="catalytic activity">
    <reaction evidence="1 7">
        <text>6-phospho-D-glucono-1,5-lactone + H2O = 6-phospho-D-gluconate + H(+)</text>
        <dbReference type="Rhea" id="RHEA:12556"/>
        <dbReference type="ChEBI" id="CHEBI:15377"/>
        <dbReference type="ChEBI" id="CHEBI:15378"/>
        <dbReference type="ChEBI" id="CHEBI:57955"/>
        <dbReference type="ChEBI" id="CHEBI:58759"/>
        <dbReference type="EC" id="3.1.1.31"/>
    </reaction>
</comment>
<feature type="domain" description="Glucosamine/galactosamine-6-phosphate isomerase" evidence="8">
    <location>
        <begin position="11"/>
        <end position="223"/>
    </location>
</feature>
<dbReference type="InterPro" id="IPR039104">
    <property type="entry name" value="6PGL"/>
</dbReference>
<evidence type="ECO:0000256" key="2">
    <source>
        <dbReference type="ARBA" id="ARBA00002681"/>
    </source>
</evidence>
<comment type="similarity">
    <text evidence="4 7">Belongs to the glucosamine/galactosamine-6-phosphate isomerase family. 6-phosphogluconolactonase subfamily.</text>
</comment>
<evidence type="ECO:0000256" key="4">
    <source>
        <dbReference type="ARBA" id="ARBA00010662"/>
    </source>
</evidence>
<evidence type="ECO:0000313" key="10">
    <source>
        <dbReference type="Proteomes" id="UP001500274"/>
    </source>
</evidence>